<evidence type="ECO:0000313" key="5">
    <source>
        <dbReference type="Proteomes" id="UP000636800"/>
    </source>
</evidence>
<accession>A0A835VEP9</accession>
<name>A0A835VEP9_VANPL</name>
<evidence type="ECO:0000256" key="1">
    <source>
        <dbReference type="SAM" id="MobiDB-lite"/>
    </source>
</evidence>
<dbReference type="PANTHER" id="PTHR33826:SF2">
    <property type="entry name" value="HYDROXYPROLINE-RICH GLYCOPROTEIN FAMILY PROTEIN"/>
    <property type="match status" value="1"/>
</dbReference>
<dbReference type="PANTHER" id="PTHR33826">
    <property type="entry name" value="F20B24.21"/>
    <property type="match status" value="1"/>
</dbReference>
<proteinExistence type="predicted"/>
<keyword evidence="2" id="KW-0812">Transmembrane</keyword>
<reference evidence="4 5" key="1">
    <citation type="journal article" date="2020" name="Nat. Food">
        <title>A phased Vanilla planifolia genome enables genetic improvement of flavour and production.</title>
        <authorList>
            <person name="Hasing T."/>
            <person name="Tang H."/>
            <person name="Brym M."/>
            <person name="Khazi F."/>
            <person name="Huang T."/>
            <person name="Chambers A.H."/>
        </authorList>
    </citation>
    <scope>NUCLEOTIDE SEQUENCE [LARGE SCALE GENOMIC DNA]</scope>
    <source>
        <tissue evidence="4">Leaf</tissue>
    </source>
</reference>
<feature type="compositionally biased region" description="Basic residues" evidence="1">
    <location>
        <begin position="213"/>
        <end position="226"/>
    </location>
</feature>
<evidence type="ECO:0000313" key="4">
    <source>
        <dbReference type="EMBL" id="KAG0496057.1"/>
    </source>
</evidence>
<organism evidence="4 5">
    <name type="scientific">Vanilla planifolia</name>
    <name type="common">Vanilla</name>
    <dbReference type="NCBI Taxonomy" id="51239"/>
    <lineage>
        <taxon>Eukaryota</taxon>
        <taxon>Viridiplantae</taxon>
        <taxon>Streptophyta</taxon>
        <taxon>Embryophyta</taxon>
        <taxon>Tracheophyta</taxon>
        <taxon>Spermatophyta</taxon>
        <taxon>Magnoliopsida</taxon>
        <taxon>Liliopsida</taxon>
        <taxon>Asparagales</taxon>
        <taxon>Orchidaceae</taxon>
        <taxon>Vanilloideae</taxon>
        <taxon>Vanilleae</taxon>
        <taxon>Vanilla</taxon>
    </lineage>
</organism>
<keyword evidence="2" id="KW-1133">Transmembrane helix</keyword>
<dbReference type="InterPro" id="IPR055464">
    <property type="entry name" value="DUF7036"/>
</dbReference>
<dbReference type="EMBL" id="JADCNL010000001">
    <property type="protein sequence ID" value="KAG0496057.1"/>
    <property type="molecule type" value="Genomic_DNA"/>
</dbReference>
<sequence>MGKTEEEQLNDAEPASPELPLENVAGRCPPCRSVGSILSLRCIAALLIGVTVLLSAIFWLPPFFRHGSASGGADLGSQYDVDVMASFILQKPISVLDANVAKLQYDIFDEIGVPNTTILIVRLTNINGSTVNPPTVVETSIVLTVGNNQPSVPRLKELAKNIRNSSAGNLGLNHTIFGRVKQIHLSSFLQHSLSSGTGISFSPSLAPQPSSGLHHHHHSHHQHHGHHLEGSTAPAPKGLFTQISPSPTRCSFGFSTKPKRKPQIVPVSAPAPSHHSSSPQSKEVVPAPSPILHPKMHMPAVIFVHAKPPSEHVESIEPPDVAPQLFLYKLLHSHQE</sequence>
<feature type="domain" description="DUF7036" evidence="3">
    <location>
        <begin position="86"/>
        <end position="178"/>
    </location>
</feature>
<evidence type="ECO:0000259" key="3">
    <source>
        <dbReference type="Pfam" id="PF23041"/>
    </source>
</evidence>
<gene>
    <name evidence="4" type="ORF">HPP92_000748</name>
</gene>
<feature type="region of interest" description="Disordered" evidence="1">
    <location>
        <begin position="200"/>
        <end position="287"/>
    </location>
</feature>
<keyword evidence="5" id="KW-1185">Reference proteome</keyword>
<feature type="transmembrane region" description="Helical" evidence="2">
    <location>
        <begin position="42"/>
        <end position="60"/>
    </location>
</feature>
<dbReference type="Pfam" id="PF23041">
    <property type="entry name" value="DUF7036"/>
    <property type="match status" value="1"/>
</dbReference>
<keyword evidence="2" id="KW-0472">Membrane</keyword>
<feature type="compositionally biased region" description="Low complexity" evidence="1">
    <location>
        <begin position="265"/>
        <end position="279"/>
    </location>
</feature>
<dbReference type="Proteomes" id="UP000636800">
    <property type="component" value="Chromosome 1"/>
</dbReference>
<protein>
    <recommendedName>
        <fullName evidence="3">DUF7036 domain-containing protein</fullName>
    </recommendedName>
</protein>
<dbReference type="AlphaFoldDB" id="A0A835VEP9"/>
<dbReference type="OrthoDB" id="103454at2759"/>
<comment type="caution">
    <text evidence="4">The sequence shown here is derived from an EMBL/GenBank/DDBJ whole genome shotgun (WGS) entry which is preliminary data.</text>
</comment>
<evidence type="ECO:0000256" key="2">
    <source>
        <dbReference type="SAM" id="Phobius"/>
    </source>
</evidence>